<evidence type="ECO:0000256" key="7">
    <source>
        <dbReference type="SAM" id="MobiDB-lite"/>
    </source>
</evidence>
<dbReference type="InterPro" id="IPR011047">
    <property type="entry name" value="Quinoprotein_ADH-like_sf"/>
</dbReference>
<protein>
    <submittedName>
        <fullName evidence="10">Pilus assembly protein PilY</fullName>
    </submittedName>
</protein>
<evidence type="ECO:0000256" key="3">
    <source>
        <dbReference type="ARBA" id="ARBA00022558"/>
    </source>
</evidence>
<dbReference type="Proteomes" id="UP000307510">
    <property type="component" value="Unassembled WGS sequence"/>
</dbReference>
<dbReference type="RefSeq" id="WP_138215908.1">
    <property type="nucleotide sequence ID" value="NZ_VASG01000007.1"/>
</dbReference>
<evidence type="ECO:0000313" key="11">
    <source>
        <dbReference type="Proteomes" id="UP000307510"/>
    </source>
</evidence>
<keyword evidence="6" id="KW-0281">Fimbrium</keyword>
<feature type="region of interest" description="Disordered" evidence="7">
    <location>
        <begin position="239"/>
        <end position="258"/>
    </location>
</feature>
<comment type="subcellular location">
    <subcellularLocation>
        <location evidence="1">Fimbrium</location>
    </subcellularLocation>
</comment>
<evidence type="ECO:0000256" key="1">
    <source>
        <dbReference type="ARBA" id="ARBA00004561"/>
    </source>
</evidence>
<reference evidence="10 11" key="1">
    <citation type="submission" date="2019-05" db="EMBL/GenBank/DDBJ databases">
        <authorList>
            <person name="Moore K."/>
            <person name="O'Neill P."/>
            <person name="Farbos A."/>
            <person name="Studholme D.J."/>
        </authorList>
    </citation>
    <scope>NUCLEOTIDE SEQUENCE [LARGE SCALE GENOMIC DNA]</scope>
    <source>
        <strain evidence="10 11">DSM 9128</strain>
    </source>
</reference>
<dbReference type="EMBL" id="VASG01000007">
    <property type="protein sequence ID" value="TLP70747.1"/>
    <property type="molecule type" value="Genomic_DNA"/>
</dbReference>
<accession>A0A5R8ZYM7</accession>
<evidence type="ECO:0000256" key="6">
    <source>
        <dbReference type="ARBA" id="ARBA00023263"/>
    </source>
</evidence>
<feature type="domain" description="PilY1 beta-propeller" evidence="9">
    <location>
        <begin position="802"/>
        <end position="1157"/>
    </location>
</feature>
<proteinExistence type="inferred from homology"/>
<gene>
    <name evidence="10" type="ORF">FEA48_23195</name>
</gene>
<dbReference type="Pfam" id="PF05567">
    <property type="entry name" value="T4P_PilY1"/>
    <property type="match status" value="1"/>
</dbReference>
<keyword evidence="3" id="KW-1029">Fimbrium biogenesis</keyword>
<evidence type="ECO:0000256" key="4">
    <source>
        <dbReference type="ARBA" id="ARBA00022723"/>
    </source>
</evidence>
<feature type="compositionally biased region" description="Low complexity" evidence="7">
    <location>
        <begin position="242"/>
        <end position="258"/>
    </location>
</feature>
<name>A0A5R8ZYM7_PSENT</name>
<dbReference type="PROSITE" id="PS00018">
    <property type="entry name" value="EF_HAND_1"/>
    <property type="match status" value="1"/>
</dbReference>
<dbReference type="InterPro" id="IPR008707">
    <property type="entry name" value="B-propeller_PilY1"/>
</dbReference>
<organism evidence="10 11">
    <name type="scientific">Pseudomonas nitroreducens</name>
    <dbReference type="NCBI Taxonomy" id="46680"/>
    <lineage>
        <taxon>Bacteria</taxon>
        <taxon>Pseudomonadati</taxon>
        <taxon>Pseudomonadota</taxon>
        <taxon>Gammaproteobacteria</taxon>
        <taxon>Pseudomonadales</taxon>
        <taxon>Pseudomonadaceae</taxon>
        <taxon>Pseudomonas</taxon>
    </lineage>
</organism>
<evidence type="ECO:0000256" key="5">
    <source>
        <dbReference type="ARBA" id="ARBA00022837"/>
    </source>
</evidence>
<keyword evidence="4" id="KW-0479">Metal-binding</keyword>
<comment type="similarity">
    <text evidence="2">Belongs to the PilY1 family.</text>
</comment>
<keyword evidence="8" id="KW-0732">Signal</keyword>
<evidence type="ECO:0000313" key="10">
    <source>
        <dbReference type="EMBL" id="TLP70747.1"/>
    </source>
</evidence>
<feature type="chain" id="PRO_5024336482" evidence="8">
    <location>
        <begin position="28"/>
        <end position="1323"/>
    </location>
</feature>
<dbReference type="SUPFAM" id="SSF50998">
    <property type="entry name" value="Quinoprotein alcohol dehydrogenase-like"/>
    <property type="match status" value="1"/>
</dbReference>
<comment type="caution">
    <text evidence="10">The sequence shown here is derived from an EMBL/GenBank/DDBJ whole genome shotgun (WGS) entry which is preliminary data.</text>
</comment>
<reference evidence="11" key="2">
    <citation type="submission" date="2019-06" db="EMBL/GenBank/DDBJ databases">
        <title>AzeR, a transcriptional regulator that responds to azelaic acid in Pseudomonas nitroreducens.</title>
        <authorList>
            <person name="Bez C."/>
            <person name="Javvadi S.G."/>
            <person name="Bertani I."/>
            <person name="Devescovi G."/>
            <person name="Studholme D.J."/>
            <person name="Geller A."/>
            <person name="Levy A."/>
            <person name="Venturi V."/>
        </authorList>
    </citation>
    <scope>NUCLEOTIDE SEQUENCE [LARGE SCALE GENOMIC DNA]</scope>
    <source>
        <strain evidence="11">DSM 9128</strain>
    </source>
</reference>
<feature type="region of interest" description="Disordered" evidence="7">
    <location>
        <begin position="189"/>
        <end position="217"/>
    </location>
</feature>
<dbReference type="InterPro" id="IPR018247">
    <property type="entry name" value="EF_Hand_1_Ca_BS"/>
</dbReference>
<evidence type="ECO:0000259" key="9">
    <source>
        <dbReference type="Pfam" id="PF05567"/>
    </source>
</evidence>
<dbReference type="GO" id="GO:0046872">
    <property type="term" value="F:metal ion binding"/>
    <property type="evidence" value="ECO:0007669"/>
    <property type="project" value="UniProtKB-KW"/>
</dbReference>
<feature type="signal peptide" evidence="8">
    <location>
        <begin position="1"/>
        <end position="27"/>
    </location>
</feature>
<evidence type="ECO:0000256" key="2">
    <source>
        <dbReference type="ARBA" id="ARBA00008387"/>
    </source>
</evidence>
<dbReference type="GO" id="GO:0009289">
    <property type="term" value="C:pilus"/>
    <property type="evidence" value="ECO:0007669"/>
    <property type="project" value="UniProtKB-SubCell"/>
</dbReference>
<evidence type="ECO:0000256" key="8">
    <source>
        <dbReference type="SAM" id="SignalP"/>
    </source>
</evidence>
<sequence length="1323" mass="140987">MSRRPAQPCLPFLFGGLLLATALPTDAATLTLSQQPLFLTEGVAPNIMVTIDNSNSMRWSFAPDGMNPTTGSTYNGYTADQVRTSRRAKSSTFNPLYYNPNVTYQAPYSVSYSNASTTYTPLTTSFTTAYVNGFKSAKGSFDLSSAYKVSWEYDTARATTDSTYWTYTGYTSYNSPDKVYYLAANPSSDFSSSSTSSSTTSSTSVSGSTTSTGKSASLTGGGTYTVTAKSSSCTATITNPKSSTGSTTTNSDGSTSSTTTAVSYSTASCSYATSGKTTTYTVTSTATTTLTTTTTYPDRTKAAVPAYYYVYSTALSGCSSNVNDDNCYKLVTVSSTSGTNSSDERQNFANWYSFYRNRELATQSGANLAFVSLPENTRLSWQALGTSDTCITSSSYLSSYNCRGLSNTSTSYYDNRLGTFSGAHRAKFFEWLGDIYFNQGTPLLDAVDRVGSLLSVTGKYSPYAYSIGSSETPLYSCRASYSITLTDGIWNTAGSHGDWDSTGRTLPDGQTYSARAPYKDSASNTLADLAFKYWATDAQPNIANNVSTYIAESNSNATTQYWNPKNDPATWQHMVSYFVGLGLTTSLTNPAWGGDTYSGDYSKLAAGTLSWPAASSGSANNVYDLWHAAVDSRGEFFSVDSPDDLVSALQNVVNRISQREDSGAAPALVSSPLLNADSSTADSELYSYTPKFASTDWSGDLIKYLQNTANGSQTSVWSAQDVMDSTYGSGNSAWSTRTVKMAGSTAGTLKDFTWSNLSSAQQTTLNKTLASVTDSNGEKRVAYLRGDRSNEGTLLRTRSTVLGDIIDSSPVLVGPPNRLASLMNATVSSTDTSYTTFKSTWSARPTRLYVGANDGMLHAFDADGKEVFAYVPSAVISNLYKLSDSDYTSATHQYYVDGSPVTADVYYDNAWHTVLVGTLRGGGRALFALDITDPANIKLLWEKSYSDSDYSELGFTYSRPTISLLHNGTWAVILGNGYNGANDKAVLYLMDVKDGSLIKALTVSDGKTTANGLATPRAADINGDLITDYVYAGDLHGNLWRFDLTSSGSLTSSTTASSFRVGFGGSPLYSATTTAGQVQPITSAPYLVKHSSGTGYLVIFGTGKYIESDDADPNTSQVMGLYGIWDRQTAGEAASTTPTLSRSKLQQQTITQSEVTTSFDNNGTAVSQTIRTVSDNAVTWYDSSGNVSQYGWYLDLPATGEMVVNNPYATSGVLLASTLTPNEDPCADGVTTWLMSLDPYTGGATDFATLDLNNDGVVDDNDLYNGSVVSALQMSGLKGGFTVGSTSASSSNVNACGSDGCVSVATSGASSGRQNWLNIKEQE</sequence>
<keyword evidence="5" id="KW-0106">Calcium</keyword>